<dbReference type="SMART" id="SM00317">
    <property type="entry name" value="SET"/>
    <property type="match status" value="1"/>
</dbReference>
<dbReference type="GO" id="GO:0032259">
    <property type="term" value="P:methylation"/>
    <property type="evidence" value="ECO:0007669"/>
    <property type="project" value="UniProtKB-KW"/>
</dbReference>
<dbReference type="Gene3D" id="2.170.270.10">
    <property type="entry name" value="SET domain"/>
    <property type="match status" value="1"/>
</dbReference>
<evidence type="ECO:0000256" key="11">
    <source>
        <dbReference type="ARBA" id="ARBA00023328"/>
    </source>
</evidence>
<dbReference type="PROSITE" id="PS00598">
    <property type="entry name" value="CHROMO_1"/>
    <property type="match status" value="1"/>
</dbReference>
<evidence type="ECO:0000259" key="17">
    <source>
        <dbReference type="PROSITE" id="PS50868"/>
    </source>
</evidence>
<evidence type="ECO:0000256" key="9">
    <source>
        <dbReference type="ARBA" id="ARBA00022853"/>
    </source>
</evidence>
<evidence type="ECO:0000259" key="14">
    <source>
        <dbReference type="PROSITE" id="PS50013"/>
    </source>
</evidence>
<dbReference type="InterPro" id="IPR023779">
    <property type="entry name" value="Chromodomain_CS"/>
</dbReference>
<dbReference type="PROSITE" id="PS50868">
    <property type="entry name" value="POST_SET"/>
    <property type="match status" value="1"/>
</dbReference>
<comment type="similarity">
    <text evidence="12">Belongs to the class V-like SAM-binding methyltransferase superfamily. Histone-lysine methyltransferase family. Suvar3-9 subfamily.</text>
</comment>
<evidence type="ECO:0000256" key="1">
    <source>
        <dbReference type="ARBA" id="ARBA00004123"/>
    </source>
</evidence>
<reference evidence="18" key="1">
    <citation type="submission" date="2022-11" db="UniProtKB">
        <authorList>
            <consortium name="EnsemblMetazoa"/>
        </authorList>
    </citation>
    <scope>IDENTIFICATION</scope>
</reference>
<evidence type="ECO:0000256" key="10">
    <source>
        <dbReference type="ARBA" id="ARBA00023242"/>
    </source>
</evidence>
<sequence>MAGTERNLGTKPENPPNEYEVERIQEFTKDDDGVSWYFVKWLGYPSSENTWEPLSNLGGCRKIIRKFHKSEKREKLNRQEFKRKRELSGESIHSLPNKKPKQLTLEQAISPVDLSNQRRNVHRALKRWKAKLNEVCTEKAIILVENDVDLEGPPKGFTYINDYKPGWGIVIPTDPLVGCDCEDCSSESGCCAQKSGAPFAYNKLGRIKVPPGKPVYECNIRCKCGPKCPNRVVQYGRQKDVAIFRTSNGCGWGVKTLTTIKKNEFVMEYVGEVITNEEAERRGQVYDANGRTYLFDLDYNDGDCPFTVDAGRYGNVSHFVNHSCDPNLVVYGVWVNTLDPRLPRIALFASREIKAGEELSFDYQMTGELNTSGSGSKLQPIRCRCGAKNCRDFLF</sequence>
<dbReference type="InterPro" id="IPR050973">
    <property type="entry name" value="H3K9_Histone-Lys_N-MTase"/>
</dbReference>
<dbReference type="RefSeq" id="XP_038068751.1">
    <property type="nucleotide sequence ID" value="XM_038212823.1"/>
</dbReference>
<keyword evidence="8 12" id="KW-0862">Zinc</keyword>
<dbReference type="Gene3D" id="2.40.50.40">
    <property type="match status" value="1"/>
</dbReference>
<dbReference type="InterPro" id="IPR023780">
    <property type="entry name" value="Chromo_domain"/>
</dbReference>
<feature type="binding site" evidence="13">
    <location>
        <position position="224"/>
    </location>
    <ligand>
        <name>Zn(2+)</name>
        <dbReference type="ChEBI" id="CHEBI:29105"/>
        <label>3</label>
    </ligand>
</feature>
<dbReference type="AlphaFoldDB" id="A0A914AZR7"/>
<evidence type="ECO:0000256" key="13">
    <source>
        <dbReference type="PIRSR" id="PIRSR009343-2"/>
    </source>
</evidence>
<feature type="binding site" evidence="13">
    <location>
        <position position="222"/>
    </location>
    <ligand>
        <name>Zn(2+)</name>
        <dbReference type="ChEBI" id="CHEBI:29105"/>
        <label>2</label>
    </ligand>
</feature>
<name>A0A914AZR7_PATMI</name>
<feature type="binding site" evidence="13">
    <location>
        <position position="385"/>
    </location>
    <ligand>
        <name>Zn(2+)</name>
        <dbReference type="ChEBI" id="CHEBI:29105"/>
        <label>4</label>
    </ligand>
</feature>
<dbReference type="Pfam" id="PF00856">
    <property type="entry name" value="SET"/>
    <property type="match status" value="1"/>
</dbReference>
<evidence type="ECO:0000256" key="5">
    <source>
        <dbReference type="ARBA" id="ARBA00022679"/>
    </source>
</evidence>
<dbReference type="InterPro" id="IPR000953">
    <property type="entry name" value="Chromo/chromo_shadow_dom"/>
</dbReference>
<dbReference type="InterPro" id="IPR007728">
    <property type="entry name" value="Pre-SET_dom"/>
</dbReference>
<dbReference type="CDD" id="cd10542">
    <property type="entry name" value="SET_SUV39H"/>
    <property type="match status" value="1"/>
</dbReference>
<dbReference type="GO" id="GO:0140949">
    <property type="term" value="F:histone H3K9 trimethyltransferase activity"/>
    <property type="evidence" value="ECO:0007669"/>
    <property type="project" value="UniProtKB-EC"/>
</dbReference>
<dbReference type="PIRSF" id="PIRSF009343">
    <property type="entry name" value="SUV39_SET"/>
    <property type="match status" value="1"/>
</dbReference>
<evidence type="ECO:0000259" key="15">
    <source>
        <dbReference type="PROSITE" id="PS50280"/>
    </source>
</evidence>
<feature type="binding site" evidence="13">
    <location>
        <position position="390"/>
    </location>
    <ligand>
        <name>Zn(2+)</name>
        <dbReference type="ChEBI" id="CHEBI:29105"/>
        <label>4</label>
    </ligand>
</feature>
<feature type="domain" description="Post-SET" evidence="17">
    <location>
        <begin position="379"/>
        <end position="395"/>
    </location>
</feature>
<dbReference type="SUPFAM" id="SSF54160">
    <property type="entry name" value="Chromo domain-like"/>
    <property type="match status" value="1"/>
</dbReference>
<feature type="binding site" evidence="13">
    <location>
        <position position="181"/>
    </location>
    <ligand>
        <name>Zn(2+)</name>
        <dbReference type="ChEBI" id="CHEBI:29105"/>
        <label>1</label>
    </ligand>
</feature>
<comment type="catalytic activity">
    <reaction evidence="12">
        <text>L-lysyl(9)-[histone H3] + 3 S-adenosyl-L-methionine = N(6),N(6),N(6)-trimethyl-L-lysyl(9)-[histone H3] + 3 S-adenosyl-L-homocysteine + 3 H(+)</text>
        <dbReference type="Rhea" id="RHEA:60276"/>
        <dbReference type="Rhea" id="RHEA-COMP:15538"/>
        <dbReference type="Rhea" id="RHEA-COMP:15546"/>
        <dbReference type="ChEBI" id="CHEBI:15378"/>
        <dbReference type="ChEBI" id="CHEBI:29969"/>
        <dbReference type="ChEBI" id="CHEBI:57856"/>
        <dbReference type="ChEBI" id="CHEBI:59789"/>
        <dbReference type="ChEBI" id="CHEBI:61961"/>
        <dbReference type="EC" id="2.1.1.355"/>
    </reaction>
</comment>
<evidence type="ECO:0000256" key="2">
    <source>
        <dbReference type="ARBA" id="ARBA00004584"/>
    </source>
</evidence>
<proteinExistence type="inferred from homology"/>
<keyword evidence="7 12" id="KW-0479">Metal-binding</keyword>
<evidence type="ECO:0000256" key="8">
    <source>
        <dbReference type="ARBA" id="ARBA00022833"/>
    </source>
</evidence>
<feature type="domain" description="Chromo" evidence="14">
    <location>
        <begin position="19"/>
        <end position="79"/>
    </location>
</feature>
<feature type="binding site" evidence="13">
    <location>
        <position position="218"/>
    </location>
    <ligand>
        <name>Zn(2+)</name>
        <dbReference type="ChEBI" id="CHEBI:29105"/>
        <label>2</label>
    </ligand>
</feature>
<feature type="binding site" evidence="13">
    <location>
        <position position="179"/>
    </location>
    <ligand>
        <name>Zn(2+)</name>
        <dbReference type="ChEBI" id="CHEBI:29105"/>
        <label>1</label>
    </ligand>
</feature>
<evidence type="ECO:0000313" key="19">
    <source>
        <dbReference type="Proteomes" id="UP000887568"/>
    </source>
</evidence>
<dbReference type="SUPFAM" id="SSF82199">
    <property type="entry name" value="SET domain"/>
    <property type="match status" value="1"/>
</dbReference>
<feature type="binding site" evidence="13">
    <location>
        <position position="191"/>
    </location>
    <ligand>
        <name>Zn(2+)</name>
        <dbReference type="ChEBI" id="CHEBI:29105"/>
        <label>2</label>
    </ligand>
</feature>
<dbReference type="PANTHER" id="PTHR46223:SF4">
    <property type="entry name" value="HISTONE-LYSINE N-METHYLTRANSFERASE-RELATED"/>
    <property type="match status" value="1"/>
</dbReference>
<dbReference type="PROSITE" id="PS50013">
    <property type="entry name" value="CHROMO_2"/>
    <property type="match status" value="1"/>
</dbReference>
<evidence type="ECO:0000313" key="18">
    <source>
        <dbReference type="EnsemblMetazoa" id="XP_038068751.1"/>
    </source>
</evidence>
<dbReference type="OMA" id="YESNEFT"/>
<dbReference type="PROSITE" id="PS50867">
    <property type="entry name" value="PRE_SET"/>
    <property type="match status" value="1"/>
</dbReference>
<dbReference type="GO" id="GO:0000775">
    <property type="term" value="C:chromosome, centromeric region"/>
    <property type="evidence" value="ECO:0007669"/>
    <property type="project" value="UniProtKB-SubCell"/>
</dbReference>
<dbReference type="InterPro" id="IPR046341">
    <property type="entry name" value="SET_dom_sf"/>
</dbReference>
<evidence type="ECO:0000256" key="4">
    <source>
        <dbReference type="ARBA" id="ARBA00022603"/>
    </source>
</evidence>
<dbReference type="Pfam" id="PF00385">
    <property type="entry name" value="Chromo"/>
    <property type="match status" value="1"/>
</dbReference>
<dbReference type="SMART" id="SM00468">
    <property type="entry name" value="PreSET"/>
    <property type="match status" value="1"/>
</dbReference>
<dbReference type="GeneID" id="119738091"/>
<feature type="binding site" evidence="13">
    <location>
        <position position="179"/>
    </location>
    <ligand>
        <name>Zn(2+)</name>
        <dbReference type="ChEBI" id="CHEBI:29105"/>
        <label>2</label>
    </ligand>
</feature>
<dbReference type="EnsemblMetazoa" id="XM_038212823.1">
    <property type="protein sequence ID" value="XP_038068751.1"/>
    <property type="gene ID" value="LOC119738091"/>
</dbReference>
<keyword evidence="4 12" id="KW-0489">Methyltransferase</keyword>
<feature type="domain" description="SET" evidence="15">
    <location>
        <begin position="239"/>
        <end position="364"/>
    </location>
</feature>
<comment type="subcellular location">
    <subcellularLocation>
        <location evidence="2">Chromosome</location>
        <location evidence="2">Centromere</location>
    </subcellularLocation>
    <subcellularLocation>
        <location evidence="1 12">Nucleus</location>
    </subcellularLocation>
</comment>
<dbReference type="Proteomes" id="UP000887568">
    <property type="component" value="Unplaced"/>
</dbReference>
<evidence type="ECO:0000256" key="12">
    <source>
        <dbReference type="PIRNR" id="PIRNR009343"/>
    </source>
</evidence>
<dbReference type="Pfam" id="PF05033">
    <property type="entry name" value="Pre-SET"/>
    <property type="match status" value="1"/>
</dbReference>
<keyword evidence="19" id="KW-1185">Reference proteome</keyword>
<evidence type="ECO:0000256" key="3">
    <source>
        <dbReference type="ARBA" id="ARBA00022454"/>
    </source>
</evidence>
<accession>A0A914AZR7</accession>
<protein>
    <recommendedName>
        <fullName evidence="12">Histone-lysine N-methyltransferase</fullName>
        <ecNumber evidence="12">2.1.1.355</ecNumber>
    </recommendedName>
</protein>
<keyword evidence="9 12" id="KW-0156">Chromatin regulator</keyword>
<keyword evidence="3" id="KW-0158">Chromosome</keyword>
<evidence type="ECO:0000256" key="6">
    <source>
        <dbReference type="ARBA" id="ARBA00022691"/>
    </source>
</evidence>
<keyword evidence="10 12" id="KW-0539">Nucleus</keyword>
<feature type="binding site" evidence="13">
    <location>
        <position position="218"/>
    </location>
    <ligand>
        <name>Zn(2+)</name>
        <dbReference type="ChEBI" id="CHEBI:29105"/>
        <label>3</label>
    </ligand>
</feature>
<dbReference type="PANTHER" id="PTHR46223">
    <property type="entry name" value="HISTONE-LYSINE N-METHYLTRANSFERASE SUV39H"/>
    <property type="match status" value="1"/>
</dbReference>
<feature type="domain" description="Pre-SET" evidence="16">
    <location>
        <begin position="177"/>
        <end position="236"/>
    </location>
</feature>
<dbReference type="EC" id="2.1.1.355" evidence="12"/>
<dbReference type="CDD" id="cd00024">
    <property type="entry name" value="CD_CSD"/>
    <property type="match status" value="1"/>
</dbReference>
<organism evidence="18 19">
    <name type="scientific">Patiria miniata</name>
    <name type="common">Bat star</name>
    <name type="synonym">Asterina miniata</name>
    <dbReference type="NCBI Taxonomy" id="46514"/>
    <lineage>
        <taxon>Eukaryota</taxon>
        <taxon>Metazoa</taxon>
        <taxon>Echinodermata</taxon>
        <taxon>Eleutherozoa</taxon>
        <taxon>Asterozoa</taxon>
        <taxon>Asteroidea</taxon>
        <taxon>Valvatacea</taxon>
        <taxon>Valvatida</taxon>
        <taxon>Asterinidae</taxon>
        <taxon>Patiria</taxon>
    </lineage>
</organism>
<dbReference type="InterPro" id="IPR003616">
    <property type="entry name" value="Post-SET_dom"/>
</dbReference>
<evidence type="ECO:0000259" key="16">
    <source>
        <dbReference type="PROSITE" id="PS50867"/>
    </source>
</evidence>
<dbReference type="InterPro" id="IPR016197">
    <property type="entry name" value="Chromo-like_dom_sf"/>
</dbReference>
<feature type="binding site" evidence="13">
    <location>
        <position position="184"/>
    </location>
    <ligand>
        <name>Zn(2+)</name>
        <dbReference type="ChEBI" id="CHEBI:29105"/>
        <label>1</label>
    </ligand>
</feature>
<dbReference type="InterPro" id="IPR011381">
    <property type="entry name" value="H3-K9_MeTrfase_SUV39H1/2-like"/>
</dbReference>
<dbReference type="OrthoDB" id="308383at2759"/>
<feature type="binding site" evidence="13">
    <location>
        <position position="184"/>
    </location>
    <ligand>
        <name>Zn(2+)</name>
        <dbReference type="ChEBI" id="CHEBI:29105"/>
        <label>3</label>
    </ligand>
</feature>
<dbReference type="PROSITE" id="PS50280">
    <property type="entry name" value="SET"/>
    <property type="match status" value="1"/>
</dbReference>
<feature type="binding site" evidence="13">
    <location>
        <position position="383"/>
    </location>
    <ligand>
        <name>Zn(2+)</name>
        <dbReference type="ChEBI" id="CHEBI:29105"/>
        <label>4</label>
    </ligand>
</feature>
<dbReference type="GO" id="GO:0008270">
    <property type="term" value="F:zinc ion binding"/>
    <property type="evidence" value="ECO:0007669"/>
    <property type="project" value="UniProtKB-UniRule"/>
</dbReference>
<dbReference type="InterPro" id="IPR001214">
    <property type="entry name" value="SET_dom"/>
</dbReference>
<keyword evidence="6 12" id="KW-0949">S-adenosyl-L-methionine</keyword>
<feature type="binding site" evidence="13">
    <location>
        <position position="190"/>
    </location>
    <ligand>
        <name>Zn(2+)</name>
        <dbReference type="ChEBI" id="CHEBI:29105"/>
        <label>1</label>
    </ligand>
</feature>
<dbReference type="GO" id="GO:0005634">
    <property type="term" value="C:nucleus"/>
    <property type="evidence" value="ECO:0007669"/>
    <property type="project" value="UniProtKB-SubCell"/>
</dbReference>
<feature type="binding site" evidence="13">
    <location>
        <position position="228"/>
    </location>
    <ligand>
        <name>Zn(2+)</name>
        <dbReference type="ChEBI" id="CHEBI:29105"/>
        <label>3</label>
    </ligand>
</feature>
<keyword evidence="11" id="KW-0137">Centromere</keyword>
<evidence type="ECO:0000256" key="7">
    <source>
        <dbReference type="ARBA" id="ARBA00022723"/>
    </source>
</evidence>
<keyword evidence="5 12" id="KW-0808">Transferase</keyword>
<feature type="binding site" evidence="13">
    <location>
        <position position="324"/>
    </location>
    <ligand>
        <name>Zn(2+)</name>
        <dbReference type="ChEBI" id="CHEBI:29105"/>
        <label>4</label>
    </ligand>
</feature>
<dbReference type="SMART" id="SM00298">
    <property type="entry name" value="CHROMO"/>
    <property type="match status" value="1"/>
</dbReference>